<sequence>LRIYDKDDDERAFGIKSIPGVDKVSKYLYNQKLERTRKKNDKYVYTVFSKLGLNKAGEKLFEDPKFVVWTQSVDNYNNKNNKQVSILPTLQSKYDDEVLIKMLEAATQVESTKHVATILQVEQMTIWNRKGLSVDDLFLRFKLDLKLNPLNNPAINILGRYSEKFNPGKSTLLKTLQKRYSDVKLSQMLEQASQVKTTKVLATKLQSEQMEAWKSAGLSTDELFKIYKLDDGVNPLASPVLFSWLKYADKLNPGKKTALLDTLRGHYKDSDLSQLLIAARKVPSTQKHARILEDQLLSKWLNDLIPLDKVFSILKLDNGADNLLDSMQLKTWRRYENMFEFNTRNNPFVQQATLAEMLMGHYNAKDLEKLFNSATTLYGQELAKAVRAELATKSLI</sequence>
<dbReference type="OrthoDB" id="118898at2759"/>
<protein>
    <submittedName>
        <fullName evidence="1">Avirulence (Avh) protein</fullName>
    </submittedName>
</protein>
<gene>
    <name evidence="1" type="ORF">PHMEG_00025051</name>
</gene>
<accession>A0A225VD04</accession>
<feature type="non-terminal residue" evidence="1">
    <location>
        <position position="1"/>
    </location>
</feature>
<organism evidence="1 2">
    <name type="scientific">Phytophthora megakarya</name>
    <dbReference type="NCBI Taxonomy" id="4795"/>
    <lineage>
        <taxon>Eukaryota</taxon>
        <taxon>Sar</taxon>
        <taxon>Stramenopiles</taxon>
        <taxon>Oomycota</taxon>
        <taxon>Peronosporomycetes</taxon>
        <taxon>Peronosporales</taxon>
        <taxon>Peronosporaceae</taxon>
        <taxon>Phytophthora</taxon>
    </lineage>
</organism>
<evidence type="ECO:0000313" key="2">
    <source>
        <dbReference type="Proteomes" id="UP000198211"/>
    </source>
</evidence>
<name>A0A225VD04_9STRA</name>
<dbReference type="Proteomes" id="UP000198211">
    <property type="component" value="Unassembled WGS sequence"/>
</dbReference>
<keyword evidence="2" id="KW-1185">Reference proteome</keyword>
<dbReference type="EMBL" id="NBNE01005630">
    <property type="protein sequence ID" value="OWZ03255.1"/>
    <property type="molecule type" value="Genomic_DNA"/>
</dbReference>
<proteinExistence type="predicted"/>
<dbReference type="AlphaFoldDB" id="A0A225VD04"/>
<reference evidence="2" key="1">
    <citation type="submission" date="2017-03" db="EMBL/GenBank/DDBJ databases">
        <title>Phytopthora megakarya and P. palmivora, two closely related causual agents of cacao black pod achieved similar genome size and gene model numbers by different mechanisms.</title>
        <authorList>
            <person name="Ali S."/>
            <person name="Shao J."/>
            <person name="Larry D.J."/>
            <person name="Kronmiller B."/>
            <person name="Shen D."/>
            <person name="Strem M.D."/>
            <person name="Melnick R.L."/>
            <person name="Guiltinan M.J."/>
            <person name="Tyler B.M."/>
            <person name="Meinhardt L.W."/>
            <person name="Bailey B.A."/>
        </authorList>
    </citation>
    <scope>NUCLEOTIDE SEQUENCE [LARGE SCALE GENOMIC DNA]</scope>
    <source>
        <strain evidence="2">zdho120</strain>
    </source>
</reference>
<comment type="caution">
    <text evidence="1">The sequence shown here is derived from an EMBL/GenBank/DDBJ whole genome shotgun (WGS) entry which is preliminary data.</text>
</comment>
<evidence type="ECO:0000313" key="1">
    <source>
        <dbReference type="EMBL" id="OWZ03255.1"/>
    </source>
</evidence>